<reference evidence="8 9" key="1">
    <citation type="submission" date="2018-11" db="EMBL/GenBank/DDBJ databases">
        <title>Genome sequence and assembly of Colletotrichum spinosum.</title>
        <authorList>
            <person name="Gan P."/>
            <person name="Shirasu K."/>
        </authorList>
    </citation>
    <scope>NUCLEOTIDE SEQUENCE [LARGE SCALE GENOMIC DNA]</scope>
    <source>
        <strain evidence="8 9">CBS 515.97</strain>
    </source>
</reference>
<keyword evidence="4" id="KW-0238">DNA-binding</keyword>
<keyword evidence="2" id="KW-0862">Zinc</keyword>
<gene>
    <name evidence="8" type="ORF">C8035_v005161</name>
</gene>
<evidence type="ECO:0000313" key="8">
    <source>
        <dbReference type="EMBL" id="TDZ36630.1"/>
    </source>
</evidence>
<evidence type="ECO:0000256" key="1">
    <source>
        <dbReference type="ARBA" id="ARBA00022723"/>
    </source>
</evidence>
<dbReference type="InterPro" id="IPR021858">
    <property type="entry name" value="Fun_TF"/>
</dbReference>
<organism evidence="8 9">
    <name type="scientific">Colletotrichum spinosum</name>
    <dbReference type="NCBI Taxonomy" id="1347390"/>
    <lineage>
        <taxon>Eukaryota</taxon>
        <taxon>Fungi</taxon>
        <taxon>Dikarya</taxon>
        <taxon>Ascomycota</taxon>
        <taxon>Pezizomycotina</taxon>
        <taxon>Sordariomycetes</taxon>
        <taxon>Hypocreomycetidae</taxon>
        <taxon>Glomerellales</taxon>
        <taxon>Glomerellaceae</taxon>
        <taxon>Colletotrichum</taxon>
        <taxon>Colletotrichum orbiculare species complex</taxon>
    </lineage>
</organism>
<keyword evidence="6" id="KW-0539">Nucleus</keyword>
<evidence type="ECO:0000256" key="4">
    <source>
        <dbReference type="ARBA" id="ARBA00023125"/>
    </source>
</evidence>
<evidence type="ECO:0000256" key="2">
    <source>
        <dbReference type="ARBA" id="ARBA00022833"/>
    </source>
</evidence>
<evidence type="ECO:0000256" key="5">
    <source>
        <dbReference type="ARBA" id="ARBA00023163"/>
    </source>
</evidence>
<evidence type="ECO:0000256" key="7">
    <source>
        <dbReference type="SAM" id="MobiDB-lite"/>
    </source>
</evidence>
<name>A0A4R8QFN4_9PEZI</name>
<evidence type="ECO:0000256" key="3">
    <source>
        <dbReference type="ARBA" id="ARBA00023015"/>
    </source>
</evidence>
<feature type="compositionally biased region" description="Low complexity" evidence="7">
    <location>
        <begin position="252"/>
        <end position="266"/>
    </location>
</feature>
<dbReference type="Proteomes" id="UP000295083">
    <property type="component" value="Unassembled WGS sequence"/>
</dbReference>
<dbReference type="PANTHER" id="PTHR36206:SF12">
    <property type="entry name" value="ASPERCRYPTIN BIOSYNTHESIS CLUSTER-SPECIFIC TRANSCRIPTION REGULATOR ATNN-RELATED"/>
    <property type="match status" value="1"/>
</dbReference>
<evidence type="ECO:0008006" key="10">
    <source>
        <dbReference type="Google" id="ProtNLM"/>
    </source>
</evidence>
<evidence type="ECO:0000256" key="6">
    <source>
        <dbReference type="ARBA" id="ARBA00023242"/>
    </source>
</evidence>
<feature type="region of interest" description="Disordered" evidence="7">
    <location>
        <begin position="252"/>
        <end position="282"/>
    </location>
</feature>
<dbReference type="InterPro" id="IPR052360">
    <property type="entry name" value="Transcr_Regulatory_Proteins"/>
</dbReference>
<dbReference type="EMBL" id="QAPG01000030">
    <property type="protein sequence ID" value="TDZ36630.1"/>
    <property type="molecule type" value="Genomic_DNA"/>
</dbReference>
<dbReference type="AlphaFoldDB" id="A0A4R8QFN4"/>
<keyword evidence="3" id="KW-0805">Transcription regulation</keyword>
<dbReference type="PANTHER" id="PTHR36206">
    <property type="entry name" value="ASPERCRYPTIN BIOSYNTHESIS CLUSTER-SPECIFIC TRANSCRIPTION REGULATOR ATNN-RELATED"/>
    <property type="match status" value="1"/>
</dbReference>
<dbReference type="GO" id="GO:0046872">
    <property type="term" value="F:metal ion binding"/>
    <property type="evidence" value="ECO:0007669"/>
    <property type="project" value="UniProtKB-KW"/>
</dbReference>
<comment type="caution">
    <text evidence="8">The sequence shown here is derived from an EMBL/GenBank/DDBJ whole genome shotgun (WGS) entry which is preliminary data.</text>
</comment>
<sequence length="465" mass="52033">MNWSIAGTDTERLMFHHVHSCTVRDFGLASPLAKLWSNFILPLGYYSDSVKHAVVALGVAHRGFLENPSYDTPAPPVPSLAAEGLSFDDLATKQYRRAVSEAIQIMADPTPVNVRITLICCLVFVCYEIIRGQYDKAIQHLKAGSKVMESLHQAALAYRRDPLSLSPYDQCLAETVNSHFDQLCEIASMFSCMGMDASMLVEDAIVPDLSFFVQPEATGKDKPITSVAEARYQLHLAEVKFAEAYDDNFASTGSYESASSGSENSSPAQRQSNPAEQPRGPMWDEAVRGFETWGARFDAFQETLPEVTSPEDSQELQALRFSKRSWEVFNSYATPAAMKDADKAELIEVIDMAEELVFPRDSAPRPTFALGADIVPSMSYICAFCEDDGMELRIIALLRKMRRREGMWDSREMANLYDFILQSKWNRTWKDEYNWESLPALARRMADLSMSGRARSSAPSPLTLL</sequence>
<keyword evidence="9" id="KW-1185">Reference proteome</keyword>
<dbReference type="GO" id="GO:0003677">
    <property type="term" value="F:DNA binding"/>
    <property type="evidence" value="ECO:0007669"/>
    <property type="project" value="UniProtKB-KW"/>
</dbReference>
<evidence type="ECO:0000313" key="9">
    <source>
        <dbReference type="Proteomes" id="UP000295083"/>
    </source>
</evidence>
<proteinExistence type="predicted"/>
<protein>
    <recommendedName>
        <fullName evidence="10">Aspercryptin biosynthesis cluster-specific transcription regulator atnN</fullName>
    </recommendedName>
</protein>
<keyword evidence="5" id="KW-0804">Transcription</keyword>
<keyword evidence="1" id="KW-0479">Metal-binding</keyword>
<accession>A0A4R8QFN4</accession>
<dbReference type="Pfam" id="PF11951">
    <property type="entry name" value="Fungal_trans_2"/>
    <property type="match status" value="1"/>
</dbReference>